<dbReference type="OMA" id="IDYNDEC"/>
<dbReference type="AlphaFoldDB" id="A0A8S1XVP2"/>
<keyword evidence="3" id="KW-1185">Reference proteome</keyword>
<dbReference type="CDD" id="cd00064">
    <property type="entry name" value="FU"/>
    <property type="match status" value="1"/>
</dbReference>
<accession>A0A8S1XVP2</accession>
<gene>
    <name evidence="2" type="ORF">POCTA_138.1.T1350008</name>
</gene>
<organism evidence="2 3">
    <name type="scientific">Paramecium octaurelia</name>
    <dbReference type="NCBI Taxonomy" id="43137"/>
    <lineage>
        <taxon>Eukaryota</taxon>
        <taxon>Sar</taxon>
        <taxon>Alveolata</taxon>
        <taxon>Ciliophora</taxon>
        <taxon>Intramacronucleata</taxon>
        <taxon>Oligohymenophorea</taxon>
        <taxon>Peniculida</taxon>
        <taxon>Parameciidae</taxon>
        <taxon>Paramecium</taxon>
    </lineage>
</organism>
<dbReference type="OrthoDB" id="10392641at2759"/>
<dbReference type="EMBL" id="CAJJDP010000136">
    <property type="protein sequence ID" value="CAD8205203.1"/>
    <property type="molecule type" value="Genomic_DNA"/>
</dbReference>
<protein>
    <recommendedName>
        <fullName evidence="4">Transmembrane protein</fullName>
    </recommendedName>
</protein>
<evidence type="ECO:0008006" key="4">
    <source>
        <dbReference type="Google" id="ProtNLM"/>
    </source>
</evidence>
<keyword evidence="1" id="KW-0732">Signal</keyword>
<dbReference type="InterPro" id="IPR006212">
    <property type="entry name" value="Furin_repeat"/>
</dbReference>
<sequence>MTKVLYLSFLLRTVLTDYIFLLKSSQPFIQTEFSILGEKYQDESIYRQGAWFQYLPLTSTIYSQSIGMIDSNCYHLFSSVEKQSQSLNSLYYDCLDLEQMTITKYIKFIGNDAQQYSFEININVLEYENQWYYFEFILFLFSNRSQLIIIKNEEVLKNDIVNVLPFKDERIIQQIGGDLVVVNSKIVNIGIGDKFAIFPGKIVPISYNDTIMDFVSCAIELIKFDKACICQNNPTSNLQNQDYVYLNTSIYTSKLKNCNYFTFTGWFKINEIIQNDKEMTFQFIKLTSNMQNRQFQNQNISPLQLYYKLTQDENKIIITTYSYTYPSVTLDFTNDPFLIRKEFQILNNIQLWHLLYLTLDESKLDFNIKFFENREIYEYKTQIIVKHFHQIYFKLFLGNLQKSTTNYLNIMSRNLHFFNCDQNFQQQNCHKSCDECDGPTNQNCLSCSIESQRIYFREYQQCLCPFNTIDYNDECLSYAYFGFQLNSNAEQDDGCKYGQFELNGICYQCPGQQNSQTIACLECVLNPKDWISNPYCDIFLYLDQNGRTSQFQKESFQSIHRHYFTFNGIDLELCRKCQESSLTNQENIYQDLAIKQESFKSFCFSESYVQQCYDCSIEKCNLCALLITGQICLQCSSYSILVDGYCTGIYVGDFQVNDCLSPYYISSSKECKKCLIDNCIYCFEFVVDNLKLATLYFDFKEFNGDDNFQVGCAMCNDGYVFDFRIGLCLKQTPKIDTCLRSYINLEGIELCTLSSKQDFSVAREIIDCEQFISNCLQCFLTVQSILRCILCKEGYTTSTSEVNGQCNLSLRPYQLISIEGNVYSMDAWVQRIQSFMGSFLPNSYYYPISEWSFQSDEIAISCKERYQLILFKYCLQYCNSSCQDCKVNSAENGYFCNKCPLDYFKQNQRVQVNGICQSCSLLCTYCQSRDNNEINQISTYFISSQDTELFSKKCYFPTQDPNIILLPKQLIPIFCLDKYCQNTLIYDYYSEDCVHDQIITSNLLNQATIKYLNYVGVLKIIIQIEISTTIQICENGIWIDSRLLKQNVFSFQETDLIINGNNIVYGNVINYEIKNFDSIVLSNLTIILQNYSFNFGNTKVKLTMKNIIFIGKEMDQNAPLLYSKYLSSIELVNITIRNVTFSEASFIQLDTLQFSGYMRIEQLLIQDSYFFNSNFILILNSQLSMQIKKLVIENCTLMNSSIINIRQNLFFNNLNHLSTFIMKNCNLQQSNFYM</sequence>
<evidence type="ECO:0000313" key="3">
    <source>
        <dbReference type="Proteomes" id="UP000683925"/>
    </source>
</evidence>
<feature type="signal peptide" evidence="1">
    <location>
        <begin position="1"/>
        <end position="16"/>
    </location>
</feature>
<comment type="caution">
    <text evidence="2">The sequence shown here is derived from an EMBL/GenBank/DDBJ whole genome shotgun (WGS) entry which is preliminary data.</text>
</comment>
<proteinExistence type="predicted"/>
<evidence type="ECO:0000256" key="1">
    <source>
        <dbReference type="SAM" id="SignalP"/>
    </source>
</evidence>
<evidence type="ECO:0000313" key="2">
    <source>
        <dbReference type="EMBL" id="CAD8205203.1"/>
    </source>
</evidence>
<feature type="chain" id="PRO_5035900408" description="Transmembrane protein" evidence="1">
    <location>
        <begin position="17"/>
        <end position="1234"/>
    </location>
</feature>
<name>A0A8S1XVP2_PAROT</name>
<dbReference type="Proteomes" id="UP000683925">
    <property type="component" value="Unassembled WGS sequence"/>
</dbReference>
<reference evidence="2" key="1">
    <citation type="submission" date="2021-01" db="EMBL/GenBank/DDBJ databases">
        <authorList>
            <consortium name="Genoscope - CEA"/>
            <person name="William W."/>
        </authorList>
    </citation>
    <scope>NUCLEOTIDE SEQUENCE</scope>
</reference>